<dbReference type="GO" id="GO:0006302">
    <property type="term" value="P:double-strand break repair"/>
    <property type="evidence" value="ECO:0007669"/>
    <property type="project" value="TreeGrafter"/>
</dbReference>
<evidence type="ECO:0000313" key="2">
    <source>
        <dbReference type="Proteomes" id="UP001153555"/>
    </source>
</evidence>
<dbReference type="GO" id="GO:0007004">
    <property type="term" value="P:telomere maintenance via telomerase"/>
    <property type="evidence" value="ECO:0007669"/>
    <property type="project" value="TreeGrafter"/>
</dbReference>
<dbReference type="AlphaFoldDB" id="A0A9N7NZ89"/>
<dbReference type="Proteomes" id="UP001153555">
    <property type="component" value="Unassembled WGS sequence"/>
</dbReference>
<organism evidence="1 2">
    <name type="scientific">Striga hermonthica</name>
    <name type="common">Purple witchweed</name>
    <name type="synonym">Buchnera hermonthica</name>
    <dbReference type="NCBI Taxonomy" id="68872"/>
    <lineage>
        <taxon>Eukaryota</taxon>
        <taxon>Viridiplantae</taxon>
        <taxon>Streptophyta</taxon>
        <taxon>Embryophyta</taxon>
        <taxon>Tracheophyta</taxon>
        <taxon>Spermatophyta</taxon>
        <taxon>Magnoliopsida</taxon>
        <taxon>eudicotyledons</taxon>
        <taxon>Gunneridae</taxon>
        <taxon>Pentapetalae</taxon>
        <taxon>asterids</taxon>
        <taxon>lamiids</taxon>
        <taxon>Lamiales</taxon>
        <taxon>Orobanchaceae</taxon>
        <taxon>Buchnereae</taxon>
        <taxon>Striga</taxon>
    </lineage>
</organism>
<reference evidence="1" key="1">
    <citation type="submission" date="2019-12" db="EMBL/GenBank/DDBJ databases">
        <authorList>
            <person name="Scholes J."/>
        </authorList>
    </citation>
    <scope>NUCLEOTIDE SEQUENCE</scope>
</reference>
<dbReference type="OrthoDB" id="18797at2759"/>
<feature type="non-terminal residue" evidence="1">
    <location>
        <position position="166"/>
    </location>
</feature>
<dbReference type="GO" id="GO:0000722">
    <property type="term" value="P:telomere maintenance via recombination"/>
    <property type="evidence" value="ECO:0007669"/>
    <property type="project" value="TreeGrafter"/>
</dbReference>
<protein>
    <submittedName>
        <fullName evidence="1">DNA repair protein RAD50</fullName>
    </submittedName>
</protein>
<dbReference type="GO" id="GO:0000794">
    <property type="term" value="C:condensed nuclear chromosome"/>
    <property type="evidence" value="ECO:0007669"/>
    <property type="project" value="TreeGrafter"/>
</dbReference>
<feature type="non-terminal residue" evidence="1">
    <location>
        <position position="1"/>
    </location>
</feature>
<proteinExistence type="predicted"/>
<keyword evidence="2" id="KW-1185">Reference proteome</keyword>
<name>A0A9N7NZ89_STRHE</name>
<sequence>HDKNKDDKLKGLQERQTQLEVELKSCDIRKNEISKEVEKSREVIQKQATLRRNIEDNLEYRKLKGQVEELTGEIDSLEEKILQIGGVSNTEALHSKLNQERDSLLTELNKRRGTLSVYRSNIERNRVDLKQAQYKDIDKRYFDQLIQLKTTEMANKDLDRYYKALD</sequence>
<evidence type="ECO:0000313" key="1">
    <source>
        <dbReference type="EMBL" id="CAA0841677.1"/>
    </source>
</evidence>
<gene>
    <name evidence="1" type="ORF">SHERM_07558</name>
</gene>
<dbReference type="GO" id="GO:0003691">
    <property type="term" value="F:double-stranded telomeric DNA binding"/>
    <property type="evidence" value="ECO:0007669"/>
    <property type="project" value="TreeGrafter"/>
</dbReference>
<dbReference type="GO" id="GO:0070192">
    <property type="term" value="P:chromosome organization involved in meiotic cell cycle"/>
    <property type="evidence" value="ECO:0007669"/>
    <property type="project" value="TreeGrafter"/>
</dbReference>
<comment type="caution">
    <text evidence="1">The sequence shown here is derived from an EMBL/GenBank/DDBJ whole genome shotgun (WGS) entry which is preliminary data.</text>
</comment>
<dbReference type="EMBL" id="CACSLK010034575">
    <property type="protein sequence ID" value="CAA0841677.1"/>
    <property type="molecule type" value="Genomic_DNA"/>
</dbReference>
<dbReference type="PANTHER" id="PTHR18867">
    <property type="entry name" value="RAD50"/>
    <property type="match status" value="1"/>
</dbReference>
<dbReference type="GO" id="GO:0043047">
    <property type="term" value="F:single-stranded telomeric DNA binding"/>
    <property type="evidence" value="ECO:0007669"/>
    <property type="project" value="TreeGrafter"/>
</dbReference>
<dbReference type="PANTHER" id="PTHR18867:SF12">
    <property type="entry name" value="DNA REPAIR PROTEIN RAD50"/>
    <property type="match status" value="1"/>
</dbReference>
<dbReference type="GO" id="GO:0051880">
    <property type="term" value="F:G-quadruplex DNA binding"/>
    <property type="evidence" value="ECO:0007669"/>
    <property type="project" value="TreeGrafter"/>
</dbReference>
<accession>A0A9N7NZ89</accession>
<dbReference type="GO" id="GO:0030870">
    <property type="term" value="C:Mre11 complex"/>
    <property type="evidence" value="ECO:0007669"/>
    <property type="project" value="TreeGrafter"/>
</dbReference>